<keyword evidence="5" id="KW-0813">Transport</keyword>
<gene>
    <name evidence="18" type="ORF">LAZ67_5004394</name>
</gene>
<dbReference type="Gene3D" id="2.60.40.1670">
    <property type="entry name" value="beta-sandwich domain of Sec23/24"/>
    <property type="match status" value="1"/>
</dbReference>
<feature type="domain" description="Sec23/Sec24 beta-sandwich" evidence="16">
    <location>
        <begin position="636"/>
        <end position="720"/>
    </location>
</feature>
<evidence type="ECO:0000256" key="4">
    <source>
        <dbReference type="ARBA" id="ARBA00008334"/>
    </source>
</evidence>
<evidence type="ECO:0000256" key="6">
    <source>
        <dbReference type="ARBA" id="ARBA00022824"/>
    </source>
</evidence>
<dbReference type="SUPFAM" id="SSF82919">
    <property type="entry name" value="Zn-finger domain of Sec23/24"/>
    <property type="match status" value="1"/>
</dbReference>
<keyword evidence="10" id="KW-0472">Membrane</keyword>
<feature type="region of interest" description="Disordered" evidence="12">
    <location>
        <begin position="192"/>
        <end position="221"/>
    </location>
</feature>
<dbReference type="Pfam" id="PF04811">
    <property type="entry name" value="Sec23_trunk"/>
    <property type="match status" value="1"/>
</dbReference>
<feature type="domain" description="Tc1-like transposase DDE" evidence="17">
    <location>
        <begin position="1253"/>
        <end position="1402"/>
    </location>
</feature>
<dbReference type="Pfam" id="PF04810">
    <property type="entry name" value="zf-Sec23_Sec24"/>
    <property type="match status" value="1"/>
</dbReference>
<evidence type="ECO:0000259" key="16">
    <source>
        <dbReference type="Pfam" id="PF08033"/>
    </source>
</evidence>
<dbReference type="PANTHER" id="PTHR13803:SF39">
    <property type="entry name" value="SECRETORY 24AB, ISOFORM A"/>
    <property type="match status" value="1"/>
</dbReference>
<comment type="subcellular location">
    <subcellularLocation>
        <location evidence="1">Cytoplasmic vesicle</location>
        <location evidence="1">COPII-coated vesicle membrane</location>
        <topology evidence="1">Peripheral membrane protein</topology>
        <orientation evidence="1">Cytoplasmic side</orientation>
    </subcellularLocation>
    <subcellularLocation>
        <location evidence="3">Endoplasmic reticulum membrane</location>
        <topology evidence="3">Peripheral membrane protein</topology>
        <orientation evidence="3">Cytoplasmic side</orientation>
    </subcellularLocation>
    <subcellularLocation>
        <location evidence="2">Golgi apparatus membrane</location>
    </subcellularLocation>
</comment>
<sequence>MENNKNIRPPNRYLYQPYSGTPQYNPLPNLPHRPNTNIQQNYENSSYQGTQGQHPNQVQPIYQNSAFINSLEPKINHAEVDKAKLANSSRESPVFNNHMNANYSPPPPMEQPSKTSQSHVSTYKNYSSPMTNSFDTAYKGDVITKYPAYNPQQPKNNASPATNSINSQGLHQAYNANSSQYYSEENSYATYQNSIPQTPNSTQSSQTYKPQANSRPYTYGNNYERDQQLASSLAGMSIHGSFSRLWGHESINLLQERNILPPQEEPPSSDTMCDPNIFCSTLSKIPETHSLLQKSRLPLGILIHPFKDIDNLPVIQCGTIVRCRACRAYINPYITFIDQRRWKCNLCFRVNDIPEEFLYDPLTRNYGDPSRRPEIKNGSVEFIAPSEYMVRPPQPAIYLFVLDVSMTAIQTGYLQQFCDTLAKNLDHLPGDSRTQVGFITFNNVLHFYDLGEEHSQPQVLVVSDLEEVYLPRPDGLLVNLHESRSLVLQLLELLPALYARGVESGSCLGPALQAAYKLMCPSGGRITVIQTCLPTIGPGALKVREDPNLRASQEVPPALLGPSNDFYKKLSLDCIGDQVAMDLFMIGTQYADLATLGCIPKFSAGCLYYYPGFSTNLSQKQRFELELTRYLTRKVGFEAVMRVRCTRGLTLHTFHGNCFVRSSDLLSLANVNPDLGFAMQLSIDESLSEVKNASFQAALLYTTSAGERRIRVHTISHPVTNLLVDIFGAANHQAIVGLISKMAVDRTLSSSLSDAREALINACVDLIGAYHLTLPASQVSGALVAPYSARLLPLYANALLKHPAFRVSVSTKLDDRVYAMEMMKILPISHLLPYIYPSLYSLTAPNYPQLQLSCEKLDRHSAYLLVTHHAIYLYLGTHASYPEHLQAFLEHKKIGKYLPLIEVKENSPEKQLVLQHMVDDRSESQYSYYEFLQHLKLQTEKRNVFMCENDTSPILTFIETAFSSLPKLATKFSSQHQPDCGYLSKTGVENENKQETQEQQSLFDRMKEVLKIPLEMDFDSYADADNDVVTNAMLSDVEIVESILQAKEEEETDQVDEEVDPIVHIPHPKEVLESIQTLRLFLQCQDESKSLHRHLSDLDNIEKSVLAGVAHLKTKMVLVDNSLRHTCDLHPLGTEADAEEPGLQIQGHFAGGEHLPEQGRTARLEAGWSGCGSAWRANRRATSASCPEKQLRRRSAQEMERGTSTNDGLRLVLRMISGAGIFLQESLAEEPEVLCVQQCSPRLHHTSAAEWHRVVFSDESRFCLSSDSRRVRVWRRRGERSNPAAIVERPTVRQRGIMVWGAIAYDSRSPLLLIQGTMTAQRYVDDVLRPVTLPYLQGVPNALYQQDNARPHTARISQQALQDVQMLPWPPYSPDLSPIEHVWDIIGRRLHALPQPRSEDELWQMVEREWRAIPQDAIRTLIDSLPRRVAACIAVRGGPTCY</sequence>
<dbReference type="CDD" id="cd01479">
    <property type="entry name" value="Sec24-like"/>
    <property type="match status" value="1"/>
</dbReference>
<dbReference type="InterPro" id="IPR029006">
    <property type="entry name" value="ADF-H/Gelsolin-like_dom_sf"/>
</dbReference>
<feature type="compositionally biased region" description="Polar residues" evidence="12">
    <location>
        <begin position="150"/>
        <end position="166"/>
    </location>
</feature>
<feature type="domain" description="Zinc finger Sec23/Sec24-type" evidence="13">
    <location>
        <begin position="320"/>
        <end position="356"/>
    </location>
</feature>
<feature type="region of interest" description="Disordered" evidence="12">
    <location>
        <begin position="146"/>
        <end position="166"/>
    </location>
</feature>
<evidence type="ECO:0000256" key="7">
    <source>
        <dbReference type="ARBA" id="ARBA00022892"/>
    </source>
</evidence>
<accession>A0ABY6KLK3</accession>
<dbReference type="Pfam" id="PF13358">
    <property type="entry name" value="DDE_3"/>
    <property type="match status" value="1"/>
</dbReference>
<dbReference type="Gene3D" id="1.20.120.730">
    <property type="entry name" value="Sec23/Sec24 helical domain"/>
    <property type="match status" value="1"/>
</dbReference>
<dbReference type="InterPro" id="IPR006895">
    <property type="entry name" value="Znf_Sec23_Sec24"/>
</dbReference>
<dbReference type="InterPro" id="IPR036175">
    <property type="entry name" value="Sec23/24_helical_dom_sf"/>
</dbReference>
<keyword evidence="11" id="KW-0968">Cytoplasmic vesicle</keyword>
<dbReference type="Gene3D" id="3.40.50.410">
    <property type="entry name" value="von Willebrand factor, type A domain"/>
    <property type="match status" value="1"/>
</dbReference>
<feature type="compositionally biased region" description="Polar residues" evidence="12">
    <location>
        <begin position="87"/>
        <end position="103"/>
    </location>
</feature>
<feature type="domain" description="Sec23/Sec24 trunk" evidence="14">
    <location>
        <begin position="393"/>
        <end position="631"/>
    </location>
</feature>
<evidence type="ECO:0000313" key="19">
    <source>
        <dbReference type="Proteomes" id="UP001235939"/>
    </source>
</evidence>
<dbReference type="EMBL" id="CP092867">
    <property type="protein sequence ID" value="UYV68465.1"/>
    <property type="molecule type" value="Genomic_DNA"/>
</dbReference>
<dbReference type="SUPFAM" id="SSF81811">
    <property type="entry name" value="Helical domain of Sec23/24"/>
    <property type="match status" value="1"/>
</dbReference>
<dbReference type="InterPro" id="IPR036397">
    <property type="entry name" value="RNaseH_sf"/>
</dbReference>
<feature type="region of interest" description="Disordered" evidence="12">
    <location>
        <begin position="1"/>
        <end position="55"/>
    </location>
</feature>
<dbReference type="InterPro" id="IPR041742">
    <property type="entry name" value="Sec24-like_trunk_dom"/>
</dbReference>
<evidence type="ECO:0000256" key="9">
    <source>
        <dbReference type="ARBA" id="ARBA00023034"/>
    </source>
</evidence>
<dbReference type="InterPro" id="IPR036180">
    <property type="entry name" value="Gelsolin-like_dom_sf"/>
</dbReference>
<keyword evidence="6" id="KW-0256">Endoplasmic reticulum</keyword>
<dbReference type="Pfam" id="PF04815">
    <property type="entry name" value="Sec23_helical"/>
    <property type="match status" value="1"/>
</dbReference>
<evidence type="ECO:0000256" key="10">
    <source>
        <dbReference type="ARBA" id="ARBA00023136"/>
    </source>
</evidence>
<dbReference type="Proteomes" id="UP001235939">
    <property type="component" value="Chromosome 05"/>
</dbReference>
<dbReference type="Gene3D" id="3.30.420.10">
    <property type="entry name" value="Ribonuclease H-like superfamily/Ribonuclease H"/>
    <property type="match status" value="1"/>
</dbReference>
<evidence type="ECO:0000259" key="17">
    <source>
        <dbReference type="Pfam" id="PF13358"/>
    </source>
</evidence>
<evidence type="ECO:0000256" key="5">
    <source>
        <dbReference type="ARBA" id="ARBA00022448"/>
    </source>
</evidence>
<feature type="compositionally biased region" description="Polar residues" evidence="12">
    <location>
        <begin position="112"/>
        <end position="133"/>
    </location>
</feature>
<dbReference type="Gene3D" id="2.30.30.380">
    <property type="entry name" value="Zn-finger domain of Sec23/24"/>
    <property type="match status" value="1"/>
</dbReference>
<dbReference type="SUPFAM" id="SSF81995">
    <property type="entry name" value="beta-sandwich domain of Sec23/24"/>
    <property type="match status" value="1"/>
</dbReference>
<dbReference type="PANTHER" id="PTHR13803">
    <property type="entry name" value="SEC24-RELATED PROTEIN"/>
    <property type="match status" value="1"/>
</dbReference>
<keyword evidence="9" id="KW-0333">Golgi apparatus</keyword>
<evidence type="ECO:0000256" key="3">
    <source>
        <dbReference type="ARBA" id="ARBA00004397"/>
    </source>
</evidence>
<protein>
    <submittedName>
        <fullName evidence="18">SEC24B</fullName>
    </submittedName>
</protein>
<reference evidence="18 19" key="1">
    <citation type="submission" date="2022-01" db="EMBL/GenBank/DDBJ databases">
        <title>A chromosomal length assembly of Cordylochernes scorpioides.</title>
        <authorList>
            <person name="Zeh D."/>
            <person name="Zeh J."/>
        </authorList>
    </citation>
    <scope>NUCLEOTIDE SEQUENCE [LARGE SCALE GENOMIC DNA]</scope>
    <source>
        <strain evidence="18">IN4F17</strain>
        <tissue evidence="18">Whole Body</tissue>
    </source>
</reference>
<evidence type="ECO:0000259" key="14">
    <source>
        <dbReference type="Pfam" id="PF04811"/>
    </source>
</evidence>
<evidence type="ECO:0000256" key="12">
    <source>
        <dbReference type="SAM" id="MobiDB-lite"/>
    </source>
</evidence>
<organism evidence="18 19">
    <name type="scientific">Cordylochernes scorpioides</name>
    <dbReference type="NCBI Taxonomy" id="51811"/>
    <lineage>
        <taxon>Eukaryota</taxon>
        <taxon>Metazoa</taxon>
        <taxon>Ecdysozoa</taxon>
        <taxon>Arthropoda</taxon>
        <taxon>Chelicerata</taxon>
        <taxon>Arachnida</taxon>
        <taxon>Pseudoscorpiones</taxon>
        <taxon>Cheliferoidea</taxon>
        <taxon>Chernetidae</taxon>
        <taxon>Cordylochernes</taxon>
    </lineage>
</organism>
<evidence type="ECO:0000259" key="15">
    <source>
        <dbReference type="Pfam" id="PF04815"/>
    </source>
</evidence>
<dbReference type="InterPro" id="IPR006900">
    <property type="entry name" value="Sec23/24_helical_dom"/>
</dbReference>
<dbReference type="Pfam" id="PF08033">
    <property type="entry name" value="Sec23_BS"/>
    <property type="match status" value="1"/>
</dbReference>
<proteinExistence type="inferred from homology"/>
<keyword evidence="7" id="KW-0931">ER-Golgi transport</keyword>
<dbReference type="SUPFAM" id="SSF53300">
    <property type="entry name" value="vWA-like"/>
    <property type="match status" value="1"/>
</dbReference>
<dbReference type="InterPro" id="IPR006896">
    <property type="entry name" value="Sec23/24_trunk_dom"/>
</dbReference>
<dbReference type="InterPro" id="IPR050550">
    <property type="entry name" value="SEC23_SEC24_subfamily"/>
</dbReference>
<dbReference type="InterPro" id="IPR036465">
    <property type="entry name" value="vWFA_dom_sf"/>
</dbReference>
<feature type="compositionally biased region" description="Polar residues" evidence="12">
    <location>
        <begin position="34"/>
        <end position="55"/>
    </location>
</feature>
<name>A0ABY6KLK3_9ARAC</name>
<evidence type="ECO:0000256" key="2">
    <source>
        <dbReference type="ARBA" id="ARBA00004394"/>
    </source>
</evidence>
<evidence type="ECO:0000313" key="18">
    <source>
        <dbReference type="EMBL" id="UYV68465.1"/>
    </source>
</evidence>
<keyword evidence="8" id="KW-0653">Protein transport</keyword>
<evidence type="ECO:0000256" key="11">
    <source>
        <dbReference type="ARBA" id="ARBA00023329"/>
    </source>
</evidence>
<dbReference type="InterPro" id="IPR012990">
    <property type="entry name" value="Beta-sandwich_Sec23_24"/>
</dbReference>
<dbReference type="InterPro" id="IPR036174">
    <property type="entry name" value="Znf_Sec23_Sec24_sf"/>
</dbReference>
<evidence type="ECO:0000256" key="1">
    <source>
        <dbReference type="ARBA" id="ARBA00004299"/>
    </source>
</evidence>
<dbReference type="Gene3D" id="3.40.20.10">
    <property type="entry name" value="Severin"/>
    <property type="match status" value="1"/>
</dbReference>
<keyword evidence="19" id="KW-1185">Reference proteome</keyword>
<dbReference type="InterPro" id="IPR038717">
    <property type="entry name" value="Tc1-like_DDE_dom"/>
</dbReference>
<evidence type="ECO:0000259" key="13">
    <source>
        <dbReference type="Pfam" id="PF04810"/>
    </source>
</evidence>
<feature type="region of interest" description="Disordered" evidence="12">
    <location>
        <begin position="87"/>
        <end position="133"/>
    </location>
</feature>
<dbReference type="SUPFAM" id="SSF82754">
    <property type="entry name" value="C-terminal, gelsolin-like domain of Sec23/24"/>
    <property type="match status" value="1"/>
</dbReference>
<evidence type="ECO:0000256" key="8">
    <source>
        <dbReference type="ARBA" id="ARBA00022927"/>
    </source>
</evidence>
<comment type="similarity">
    <text evidence="4">Belongs to the SEC23/SEC24 family. SEC24 subfamily.</text>
</comment>
<feature type="domain" description="Sec23/Sec24 helical" evidence="15">
    <location>
        <begin position="732"/>
        <end position="832"/>
    </location>
</feature>